<evidence type="ECO:0000256" key="4">
    <source>
        <dbReference type="ARBA" id="ARBA00022808"/>
    </source>
</evidence>
<dbReference type="AlphaFoldDB" id="A0A372ILZ5"/>
<keyword evidence="4 7" id="KW-0369">Histidine metabolism</keyword>
<dbReference type="Gene3D" id="2.30.40.10">
    <property type="entry name" value="Urease, subunit C, domain 1"/>
    <property type="match status" value="1"/>
</dbReference>
<feature type="binding site" evidence="7">
    <location>
        <position position="82"/>
    </location>
    <ligand>
        <name>4-imidazolone-5-propanoate</name>
        <dbReference type="ChEBI" id="CHEBI:77893"/>
    </ligand>
</feature>
<dbReference type="PANTHER" id="PTHR42752">
    <property type="entry name" value="IMIDAZOLONEPROPIONASE"/>
    <property type="match status" value="1"/>
</dbReference>
<dbReference type="InterPro" id="IPR006680">
    <property type="entry name" value="Amidohydro-rel"/>
</dbReference>
<gene>
    <name evidence="7" type="primary">hutI</name>
    <name evidence="9" type="ORF">D0Y96_17740</name>
</gene>
<feature type="binding site" evidence="7">
    <location>
        <position position="318"/>
    </location>
    <ligand>
        <name>Fe(3+)</name>
        <dbReference type="ChEBI" id="CHEBI:29034"/>
    </ligand>
</feature>
<feature type="binding site" evidence="7">
    <location>
        <position position="73"/>
    </location>
    <ligand>
        <name>Fe(3+)</name>
        <dbReference type="ChEBI" id="CHEBI:29034"/>
    </ligand>
</feature>
<feature type="binding site" evidence="7">
    <location>
        <position position="145"/>
    </location>
    <ligand>
        <name>4-imidazolone-5-propanoate</name>
        <dbReference type="ChEBI" id="CHEBI:77893"/>
    </ligand>
</feature>
<dbReference type="OrthoDB" id="9776455at2"/>
<keyword evidence="5 7" id="KW-0862">Zinc</keyword>
<dbReference type="SUPFAM" id="SSF51556">
    <property type="entry name" value="Metallo-dependent hydrolases"/>
    <property type="match status" value="1"/>
</dbReference>
<dbReference type="InterPro" id="IPR032466">
    <property type="entry name" value="Metal_Hydrolase"/>
</dbReference>
<evidence type="ECO:0000256" key="6">
    <source>
        <dbReference type="ARBA" id="ARBA00023004"/>
    </source>
</evidence>
<proteinExistence type="inferred from homology"/>
<dbReference type="InterPro" id="IPR005920">
    <property type="entry name" value="HutI"/>
</dbReference>
<comment type="pathway">
    <text evidence="7">Amino-acid degradation; L-histidine degradation into L-glutamate; N-formimidoyl-L-glutamate from L-histidine: step 3/3.</text>
</comment>
<sequence length="408" mass="43274">MNAAQVVTLAGPARARTGGEMRELGIVGGGAMLVRDGRIAAVGMLAEMEPQTEHPEIVDAGGRIVTPGFVDAHTHLVFAGNRADEFEKRCAGMTYRQIAAEGGGICSTVRRTRAASEAELAASAERYARWFLAGGTTTVEAKSGYGLTVEDELKILRVIRRVGETTPLRCVPTFLGAHEIPEEYAGQADEYVRLVIEEMLPRVAEEKLAEYCDIFCETGVFTLGQARRVLTAAKRHALGLRMHADQFTAFGASDLAAELGAATCDHLEQSGEQSIEALKRAGVQPVLLPASVYAIGSQKYPAARAMIEAGLAVVLATDFNPGSSPTPSMRIVMSLACTQMKMTPAEALTAATINAAHSLGRGHEIGSLEAGKTADFAIHEAEDYRELPYFFGAGGCAVFAAGVRVAES</sequence>
<dbReference type="GO" id="GO:0008270">
    <property type="term" value="F:zinc ion binding"/>
    <property type="evidence" value="ECO:0007669"/>
    <property type="project" value="UniProtKB-UniRule"/>
</dbReference>
<protein>
    <recommendedName>
        <fullName evidence="1 7">Imidazolonepropionase</fullName>
        <ecNumber evidence="1 7">3.5.2.7</ecNumber>
    </recommendedName>
    <alternativeName>
        <fullName evidence="7">Imidazolone-5-propionate hydrolase</fullName>
    </alternativeName>
</protein>
<keyword evidence="2 7" id="KW-0479">Metal-binding</keyword>
<reference evidence="9 10" key="1">
    <citation type="submission" date="2018-08" db="EMBL/GenBank/DDBJ databases">
        <title>Acidipila sp. 4G-K13, an acidobacterium isolated from forest soil.</title>
        <authorList>
            <person name="Gao Z.-H."/>
            <person name="Qiu L.-H."/>
        </authorList>
    </citation>
    <scope>NUCLEOTIDE SEQUENCE [LARGE SCALE GENOMIC DNA]</scope>
    <source>
        <strain evidence="9 10">4G-K13</strain>
    </source>
</reference>
<dbReference type="Gene3D" id="3.20.20.140">
    <property type="entry name" value="Metal-dependent hydrolases"/>
    <property type="match status" value="1"/>
</dbReference>
<dbReference type="GO" id="GO:0019557">
    <property type="term" value="P:L-histidine catabolic process to glutamate and formate"/>
    <property type="evidence" value="ECO:0007669"/>
    <property type="project" value="UniProtKB-UniPathway"/>
</dbReference>
<comment type="catalytic activity">
    <reaction evidence="7">
        <text>4-imidazolone-5-propanoate + H2O = N-formimidoyl-L-glutamate</text>
        <dbReference type="Rhea" id="RHEA:23660"/>
        <dbReference type="ChEBI" id="CHEBI:15377"/>
        <dbReference type="ChEBI" id="CHEBI:58928"/>
        <dbReference type="ChEBI" id="CHEBI:77893"/>
        <dbReference type="EC" id="3.5.2.7"/>
    </reaction>
</comment>
<evidence type="ECO:0000256" key="2">
    <source>
        <dbReference type="ARBA" id="ARBA00022723"/>
    </source>
</evidence>
<evidence type="ECO:0000256" key="3">
    <source>
        <dbReference type="ARBA" id="ARBA00022801"/>
    </source>
</evidence>
<dbReference type="Proteomes" id="UP000264702">
    <property type="component" value="Unassembled WGS sequence"/>
</dbReference>
<comment type="subcellular location">
    <subcellularLocation>
        <location evidence="7">Cytoplasm</location>
    </subcellularLocation>
</comment>
<evidence type="ECO:0000313" key="10">
    <source>
        <dbReference type="Proteomes" id="UP000264702"/>
    </source>
</evidence>
<dbReference type="GO" id="GO:0005737">
    <property type="term" value="C:cytoplasm"/>
    <property type="evidence" value="ECO:0007669"/>
    <property type="project" value="UniProtKB-SubCell"/>
</dbReference>
<feature type="binding site" evidence="7">
    <location>
        <position position="178"/>
    </location>
    <ligand>
        <name>4-imidazolone-5-propanoate</name>
        <dbReference type="ChEBI" id="CHEBI:77893"/>
    </ligand>
</feature>
<accession>A0A372ILZ5</accession>
<feature type="binding site" evidence="7">
    <location>
        <position position="246"/>
    </location>
    <ligand>
        <name>4-imidazolone-5-propanoate</name>
        <dbReference type="ChEBI" id="CHEBI:77893"/>
    </ligand>
</feature>
<organism evidence="9 10">
    <name type="scientific">Paracidobacterium acidisoli</name>
    <dbReference type="NCBI Taxonomy" id="2303751"/>
    <lineage>
        <taxon>Bacteria</taxon>
        <taxon>Pseudomonadati</taxon>
        <taxon>Acidobacteriota</taxon>
        <taxon>Terriglobia</taxon>
        <taxon>Terriglobales</taxon>
        <taxon>Acidobacteriaceae</taxon>
        <taxon>Paracidobacterium</taxon>
    </lineage>
</organism>
<comment type="caution">
    <text evidence="9">The sequence shown here is derived from an EMBL/GenBank/DDBJ whole genome shotgun (WGS) entry which is preliminary data.</text>
</comment>
<dbReference type="EMBL" id="QVQT01000006">
    <property type="protein sequence ID" value="RFU15593.1"/>
    <property type="molecule type" value="Genomic_DNA"/>
</dbReference>
<comment type="function">
    <text evidence="7">Catalyzes the hydrolytic cleavage of the carbon-nitrogen bond in imidazolone-5-propanoate to yield N-formimidoyl-L-glutamate. It is the third step in the universal histidine degradation pathway.</text>
</comment>
<evidence type="ECO:0000256" key="5">
    <source>
        <dbReference type="ARBA" id="ARBA00022833"/>
    </source>
</evidence>
<feature type="binding site" evidence="7">
    <location>
        <position position="322"/>
    </location>
    <ligand>
        <name>N-formimidoyl-L-glutamate</name>
        <dbReference type="ChEBI" id="CHEBI:58928"/>
    </ligand>
</feature>
<feature type="binding site" evidence="7">
    <location>
        <position position="318"/>
    </location>
    <ligand>
        <name>Zn(2+)</name>
        <dbReference type="ChEBI" id="CHEBI:29105"/>
    </ligand>
</feature>
<dbReference type="CDD" id="cd01296">
    <property type="entry name" value="Imidazolone-5PH"/>
    <property type="match status" value="1"/>
</dbReference>
<dbReference type="PANTHER" id="PTHR42752:SF1">
    <property type="entry name" value="IMIDAZOLONEPROPIONASE-RELATED"/>
    <property type="match status" value="1"/>
</dbReference>
<keyword evidence="7" id="KW-0963">Cytoplasm</keyword>
<feature type="binding site" evidence="7">
    <location>
        <position position="73"/>
    </location>
    <ligand>
        <name>Zn(2+)</name>
        <dbReference type="ChEBI" id="CHEBI:29105"/>
    </ligand>
</feature>
<evidence type="ECO:0000256" key="1">
    <source>
        <dbReference type="ARBA" id="ARBA00012864"/>
    </source>
</evidence>
<keyword evidence="10" id="KW-1185">Reference proteome</keyword>
<keyword evidence="6 7" id="KW-0408">Iron</keyword>
<feature type="binding site" evidence="7">
    <location>
        <position position="243"/>
    </location>
    <ligand>
        <name>Zn(2+)</name>
        <dbReference type="ChEBI" id="CHEBI:29105"/>
    </ligand>
</feature>
<evidence type="ECO:0000256" key="7">
    <source>
        <dbReference type="HAMAP-Rule" id="MF_00372"/>
    </source>
</evidence>
<evidence type="ECO:0000313" key="9">
    <source>
        <dbReference type="EMBL" id="RFU15593.1"/>
    </source>
</evidence>
<dbReference type="FunFam" id="3.20.20.140:FF:000007">
    <property type="entry name" value="Imidazolonepropionase"/>
    <property type="match status" value="1"/>
</dbReference>
<feature type="binding site" evidence="7">
    <location>
        <position position="145"/>
    </location>
    <ligand>
        <name>N-formimidoyl-L-glutamate</name>
        <dbReference type="ChEBI" id="CHEBI:58928"/>
    </ligand>
</feature>
<feature type="binding site" evidence="7">
    <location>
        <position position="243"/>
    </location>
    <ligand>
        <name>Fe(3+)</name>
        <dbReference type="ChEBI" id="CHEBI:29034"/>
    </ligand>
</feature>
<feature type="binding site" evidence="7">
    <location>
        <position position="320"/>
    </location>
    <ligand>
        <name>N-formimidoyl-L-glutamate</name>
        <dbReference type="ChEBI" id="CHEBI:58928"/>
    </ligand>
</feature>
<dbReference type="GO" id="GO:0050480">
    <property type="term" value="F:imidazolonepropionase activity"/>
    <property type="evidence" value="ECO:0007669"/>
    <property type="project" value="UniProtKB-UniRule"/>
</dbReference>
<feature type="binding site" evidence="7">
    <location>
        <position position="323"/>
    </location>
    <ligand>
        <name>4-imidazolone-5-propanoate</name>
        <dbReference type="ChEBI" id="CHEBI:77893"/>
    </ligand>
</feature>
<keyword evidence="3 7" id="KW-0378">Hydrolase</keyword>
<dbReference type="EC" id="3.5.2.7" evidence="1 7"/>
<name>A0A372ILZ5_9BACT</name>
<dbReference type="GO" id="GO:0005506">
    <property type="term" value="F:iron ion binding"/>
    <property type="evidence" value="ECO:0007669"/>
    <property type="project" value="UniProtKB-UniRule"/>
</dbReference>
<dbReference type="Pfam" id="PF01979">
    <property type="entry name" value="Amidohydro_1"/>
    <property type="match status" value="1"/>
</dbReference>
<dbReference type="InterPro" id="IPR011059">
    <property type="entry name" value="Metal-dep_hydrolase_composite"/>
</dbReference>
<dbReference type="SUPFAM" id="SSF51338">
    <property type="entry name" value="Composite domain of metallo-dependent hydrolases"/>
    <property type="match status" value="1"/>
</dbReference>
<comment type="cofactor">
    <cofactor evidence="7">
        <name>Zn(2+)</name>
        <dbReference type="ChEBI" id="CHEBI:29105"/>
    </cofactor>
    <cofactor evidence="7">
        <name>Fe(3+)</name>
        <dbReference type="ChEBI" id="CHEBI:29034"/>
    </cofactor>
    <text evidence="7">Binds 1 zinc or iron ion per subunit.</text>
</comment>
<dbReference type="UniPathway" id="UPA00379">
    <property type="reaction ID" value="UER00551"/>
</dbReference>
<comment type="similarity">
    <text evidence="7">Belongs to the metallo-dependent hydrolases superfamily. HutI family.</text>
</comment>
<evidence type="ECO:0000259" key="8">
    <source>
        <dbReference type="Pfam" id="PF01979"/>
    </source>
</evidence>
<feature type="binding site" evidence="7">
    <location>
        <position position="75"/>
    </location>
    <ligand>
        <name>Fe(3+)</name>
        <dbReference type="ChEBI" id="CHEBI:29034"/>
    </ligand>
</feature>
<dbReference type="HAMAP" id="MF_00372">
    <property type="entry name" value="HutI"/>
    <property type="match status" value="1"/>
</dbReference>
<feature type="binding site" evidence="7">
    <location>
        <position position="75"/>
    </location>
    <ligand>
        <name>Zn(2+)</name>
        <dbReference type="ChEBI" id="CHEBI:29105"/>
    </ligand>
</feature>
<dbReference type="GO" id="GO:0019556">
    <property type="term" value="P:L-histidine catabolic process to glutamate and formamide"/>
    <property type="evidence" value="ECO:0007669"/>
    <property type="project" value="UniProtKB-UniRule"/>
</dbReference>
<dbReference type="NCBIfam" id="TIGR01224">
    <property type="entry name" value="hutI"/>
    <property type="match status" value="1"/>
</dbReference>
<feature type="domain" description="Amidohydrolase-related" evidence="8">
    <location>
        <begin position="64"/>
        <end position="381"/>
    </location>
</feature>